<keyword evidence="1" id="KW-0472">Membrane</keyword>
<evidence type="ECO:0000259" key="2">
    <source>
        <dbReference type="PROSITE" id="PS51782"/>
    </source>
</evidence>
<evidence type="ECO:0000256" key="1">
    <source>
        <dbReference type="SAM" id="Phobius"/>
    </source>
</evidence>
<dbReference type="InterPro" id="IPR036779">
    <property type="entry name" value="LysM_dom_sf"/>
</dbReference>
<dbReference type="InterPro" id="IPR018392">
    <property type="entry name" value="LysM"/>
</dbReference>
<evidence type="ECO:0000313" key="3">
    <source>
        <dbReference type="EMBL" id="SCW60011.1"/>
    </source>
</evidence>
<dbReference type="SUPFAM" id="SSF54106">
    <property type="entry name" value="LysM domain"/>
    <property type="match status" value="1"/>
</dbReference>
<dbReference type="CDD" id="cd00118">
    <property type="entry name" value="LysM"/>
    <property type="match status" value="1"/>
</dbReference>
<dbReference type="STRING" id="624147.SAMN04487970_101910"/>
<dbReference type="Proteomes" id="UP000198601">
    <property type="component" value="Unassembled WGS sequence"/>
</dbReference>
<proteinExistence type="predicted"/>
<protein>
    <submittedName>
        <fullName evidence="3">LysM domain-containing protein</fullName>
    </submittedName>
</protein>
<gene>
    <name evidence="3" type="ORF">SAMN04487970_101910</name>
</gene>
<sequence length="122" mass="13451">MYQNSQMLAQYNHGPTAVSIDHACKVKKNRTYVRVVVFIISVILLLFVGGTVSAWVGNGDAHAKGAAPVQVYVVVHQGDTLWSIASSHAAKGQDLREYVFQLKKLNNLKNVTIYEGQKLLLP</sequence>
<dbReference type="Gene3D" id="3.10.350.10">
    <property type="entry name" value="LysM domain"/>
    <property type="match status" value="1"/>
</dbReference>
<feature type="domain" description="LysM" evidence="2">
    <location>
        <begin position="71"/>
        <end position="121"/>
    </location>
</feature>
<dbReference type="PROSITE" id="PS51782">
    <property type="entry name" value="LYSM"/>
    <property type="match status" value="1"/>
</dbReference>
<accession>A0A1G4RTI2</accession>
<evidence type="ECO:0000313" key="4">
    <source>
        <dbReference type="Proteomes" id="UP000198601"/>
    </source>
</evidence>
<keyword evidence="4" id="KW-1185">Reference proteome</keyword>
<keyword evidence="1" id="KW-0812">Transmembrane</keyword>
<reference evidence="4" key="1">
    <citation type="submission" date="2016-10" db="EMBL/GenBank/DDBJ databases">
        <authorList>
            <person name="Varghese N."/>
            <person name="Submissions S."/>
        </authorList>
    </citation>
    <scope>NUCLEOTIDE SEQUENCE [LARGE SCALE GENOMIC DNA]</scope>
    <source>
        <strain evidence="4">CGMCC 1.8946</strain>
    </source>
</reference>
<dbReference type="EMBL" id="FMTT01000019">
    <property type="protein sequence ID" value="SCW60011.1"/>
    <property type="molecule type" value="Genomic_DNA"/>
</dbReference>
<organism evidence="3 4">
    <name type="scientific">Paenibacillus tianmuensis</name>
    <dbReference type="NCBI Taxonomy" id="624147"/>
    <lineage>
        <taxon>Bacteria</taxon>
        <taxon>Bacillati</taxon>
        <taxon>Bacillota</taxon>
        <taxon>Bacilli</taxon>
        <taxon>Bacillales</taxon>
        <taxon>Paenibacillaceae</taxon>
        <taxon>Paenibacillus</taxon>
    </lineage>
</organism>
<dbReference type="Pfam" id="PF01476">
    <property type="entry name" value="LysM"/>
    <property type="match status" value="1"/>
</dbReference>
<name>A0A1G4RTI2_9BACL</name>
<keyword evidence="1" id="KW-1133">Transmembrane helix</keyword>
<dbReference type="SMART" id="SM00257">
    <property type="entry name" value="LysM"/>
    <property type="match status" value="1"/>
</dbReference>
<feature type="transmembrane region" description="Helical" evidence="1">
    <location>
        <begin position="35"/>
        <end position="56"/>
    </location>
</feature>
<dbReference type="AlphaFoldDB" id="A0A1G4RTI2"/>